<feature type="domain" description="Protein kinase" evidence="3">
    <location>
        <begin position="229"/>
        <end position="575"/>
    </location>
</feature>
<feature type="domain" description="C2H2-type" evidence="4">
    <location>
        <begin position="819"/>
        <end position="848"/>
    </location>
</feature>
<dbReference type="SMART" id="SM00220">
    <property type="entry name" value="S_TKc"/>
    <property type="match status" value="1"/>
</dbReference>
<feature type="region of interest" description="Disordered" evidence="2">
    <location>
        <begin position="1026"/>
        <end position="1050"/>
    </location>
</feature>
<feature type="compositionally biased region" description="Polar residues" evidence="2">
    <location>
        <begin position="736"/>
        <end position="766"/>
    </location>
</feature>
<keyword evidence="1" id="KW-0863">Zinc-finger</keyword>
<dbReference type="GO" id="GO:0008270">
    <property type="term" value="F:zinc ion binding"/>
    <property type="evidence" value="ECO:0007669"/>
    <property type="project" value="UniProtKB-KW"/>
</dbReference>
<feature type="region of interest" description="Disordered" evidence="2">
    <location>
        <begin position="713"/>
        <end position="766"/>
    </location>
</feature>
<dbReference type="InterPro" id="IPR000719">
    <property type="entry name" value="Prot_kinase_dom"/>
</dbReference>
<keyword evidence="1" id="KW-0479">Metal-binding</keyword>
<dbReference type="Gene3D" id="3.30.160.60">
    <property type="entry name" value="Classic Zinc Finger"/>
    <property type="match status" value="1"/>
</dbReference>
<name>A0A553HJB5_9PEZI</name>
<dbReference type="AlphaFoldDB" id="A0A553HJB5"/>
<dbReference type="PROSITE" id="PS50011">
    <property type="entry name" value="PROTEIN_KINASE_DOM"/>
    <property type="match status" value="1"/>
</dbReference>
<dbReference type="EMBL" id="VFLP01000102">
    <property type="protein sequence ID" value="TRX88050.1"/>
    <property type="molecule type" value="Genomic_DNA"/>
</dbReference>
<feature type="compositionally biased region" description="Polar residues" evidence="2">
    <location>
        <begin position="1039"/>
        <end position="1050"/>
    </location>
</feature>
<dbReference type="OrthoDB" id="1046782at2759"/>
<evidence type="ECO:0000256" key="2">
    <source>
        <dbReference type="SAM" id="MobiDB-lite"/>
    </source>
</evidence>
<dbReference type="CDD" id="cd00180">
    <property type="entry name" value="PKc"/>
    <property type="match status" value="1"/>
</dbReference>
<dbReference type="Gene3D" id="1.10.510.10">
    <property type="entry name" value="Transferase(Phosphotransferase) domain 1"/>
    <property type="match status" value="1"/>
</dbReference>
<dbReference type="InterPro" id="IPR013087">
    <property type="entry name" value="Znf_C2H2_type"/>
</dbReference>
<keyword evidence="1" id="KW-0862">Zinc</keyword>
<dbReference type="PANTHER" id="PTHR24359:SF37">
    <property type="entry name" value="PROTEIN KINASE DOMAIN-CONTAINING PROTEIN"/>
    <property type="match status" value="1"/>
</dbReference>
<evidence type="ECO:0000313" key="6">
    <source>
        <dbReference type="Proteomes" id="UP000319160"/>
    </source>
</evidence>
<evidence type="ECO:0000313" key="5">
    <source>
        <dbReference type="EMBL" id="TRX88050.1"/>
    </source>
</evidence>
<dbReference type="PANTHER" id="PTHR24359">
    <property type="entry name" value="SERINE/THREONINE-PROTEIN KINASE SBK1"/>
    <property type="match status" value="1"/>
</dbReference>
<sequence length="1050" mass="118839">MEATVVATKILDAVLPSRLLTMETTIILDVVVAHNARGALTLVSSVQCFVDVVIAHNARGALTLVSSVQCFVDVVIAHNARGAITPVSSVQCFLALYKTISGPSYVQPNDKSKYHPFVILGVKELSRSFLISTKEHNLSFSLSRNAHFTHCSNFVISRFLGLLFRNLVSVLSCNNKSQLSSPSSTSDLKTCPSRLDFHRSIAAQTFPFFEKLYRDVSLYDFDSTVILPFMYLTSGGKAETGDSGFACVSKIWIHPAHHNLHSTDEKSQKNIFALKKLRSNQIEDFKREAGALHTFAVHPHGHIIRLLTGFRHNGFFYLLFPWATGGSLRSFWREHPQPILDPEVSIWVAGQCLGLSDALREIHHQHYQGREKNHDHGRQGALFEVRAYHGDIKPENVLLFEGDRQGGIRHVWKIGDFGVSERFLVAARGGHIPKGFTPTYQSPEHQIEGRIDDRADIWSLGCVFLETVIWLLWGWNGLLSFRFIRQTPNRLDGQNYINSDTFFDIVDSTPDNVPVAVLKPAITQCIESLCCDPNISPYLTDFLHLIRRYLLDVNKHSRLSSDRLVKVLRQLHRRCVDTPAYTVAVPRPQKPPLSLRIIHCERRNRCVADSSTSGNSFTSSTPELILSRIINPRNIALPTHSYKHQQMALNSGAPTSSQWLDDYINLPLNQADPDSSTSESYDNIFNCNILAESYLQPPNFIEAQPNLRRVFDSISDPDEENCHRKAKRQKRERTLQKNSETNQSPTDTSISFNASDIPQLPSSSADVSKPRMFACPFSKKLGDKHLSTKDWKCCLGPGPGWNIHRLKEHLYRKHTAPSYQCPRCLVKFEDNSNLRQHQRNAESCTVHSDIGSNVEGIDAEQMIKLKKKSRRCSDEEKWNDIYRIIFRLNPEENLPSPYYEDNSPVSNCLGVDSLSQFQTYLQNRLRDRHKTQQDTSKIQACMELIRSFREAGDFSLPLPEVPSLVFNDDYSTMSYEPDTSTTFSETNEYSLNTSHEFEGINTDALAGLDLFDNSFETRFNEVFGLQSHPKPLRNPYQPPKTSSNVRGGLG</sequence>
<dbReference type="GO" id="GO:0005524">
    <property type="term" value="F:ATP binding"/>
    <property type="evidence" value="ECO:0007669"/>
    <property type="project" value="InterPro"/>
</dbReference>
<evidence type="ECO:0000259" key="3">
    <source>
        <dbReference type="PROSITE" id="PS50011"/>
    </source>
</evidence>
<evidence type="ECO:0000259" key="4">
    <source>
        <dbReference type="PROSITE" id="PS50157"/>
    </source>
</evidence>
<dbReference type="GO" id="GO:0004674">
    <property type="term" value="F:protein serine/threonine kinase activity"/>
    <property type="evidence" value="ECO:0007669"/>
    <property type="project" value="TreeGrafter"/>
</dbReference>
<protein>
    <recommendedName>
        <fullName evidence="7">Protein kinase domain-containing protein</fullName>
    </recommendedName>
</protein>
<dbReference type="PROSITE" id="PS50157">
    <property type="entry name" value="ZINC_FINGER_C2H2_2"/>
    <property type="match status" value="1"/>
</dbReference>
<dbReference type="Pfam" id="PF00069">
    <property type="entry name" value="Pkinase"/>
    <property type="match status" value="1"/>
</dbReference>
<gene>
    <name evidence="5" type="ORF">FHL15_011052</name>
</gene>
<evidence type="ECO:0000256" key="1">
    <source>
        <dbReference type="PROSITE-ProRule" id="PRU00042"/>
    </source>
</evidence>
<reference evidence="6" key="1">
    <citation type="submission" date="2019-06" db="EMBL/GenBank/DDBJ databases">
        <title>Draft genome sequence of the griseofulvin-producing fungus Xylaria cubensis strain G536.</title>
        <authorList>
            <person name="Mead M.E."/>
            <person name="Raja H.A."/>
            <person name="Steenwyk J.L."/>
            <person name="Knowles S.L."/>
            <person name="Oberlies N.H."/>
            <person name="Rokas A."/>
        </authorList>
    </citation>
    <scope>NUCLEOTIDE SEQUENCE [LARGE SCALE GENOMIC DNA]</scope>
    <source>
        <strain evidence="6">G536</strain>
    </source>
</reference>
<comment type="caution">
    <text evidence="5">The sequence shown here is derived from an EMBL/GenBank/DDBJ whole genome shotgun (WGS) entry which is preliminary data.</text>
</comment>
<dbReference type="STRING" id="2512241.A0A553HJB5"/>
<dbReference type="InterPro" id="IPR011009">
    <property type="entry name" value="Kinase-like_dom_sf"/>
</dbReference>
<proteinExistence type="predicted"/>
<evidence type="ECO:0008006" key="7">
    <source>
        <dbReference type="Google" id="ProtNLM"/>
    </source>
</evidence>
<accession>A0A553HJB5</accession>
<dbReference type="SUPFAM" id="SSF56112">
    <property type="entry name" value="Protein kinase-like (PK-like)"/>
    <property type="match status" value="1"/>
</dbReference>
<dbReference type="Proteomes" id="UP000319160">
    <property type="component" value="Unassembled WGS sequence"/>
</dbReference>
<organism evidence="5 6">
    <name type="scientific">Xylaria flabelliformis</name>
    <dbReference type="NCBI Taxonomy" id="2512241"/>
    <lineage>
        <taxon>Eukaryota</taxon>
        <taxon>Fungi</taxon>
        <taxon>Dikarya</taxon>
        <taxon>Ascomycota</taxon>
        <taxon>Pezizomycotina</taxon>
        <taxon>Sordariomycetes</taxon>
        <taxon>Xylariomycetidae</taxon>
        <taxon>Xylariales</taxon>
        <taxon>Xylariaceae</taxon>
        <taxon>Xylaria</taxon>
    </lineage>
</organism>
<keyword evidence="6" id="KW-1185">Reference proteome</keyword>